<proteinExistence type="predicted"/>
<comment type="caution">
    <text evidence="2">The sequence shown here is derived from an EMBL/GenBank/DDBJ whole genome shotgun (WGS) entry which is preliminary data.</text>
</comment>
<dbReference type="SUPFAM" id="SSF141868">
    <property type="entry name" value="EAL domain-like"/>
    <property type="match status" value="1"/>
</dbReference>
<dbReference type="InterPro" id="IPR035919">
    <property type="entry name" value="EAL_sf"/>
</dbReference>
<dbReference type="Gene3D" id="1.10.3210.10">
    <property type="entry name" value="Hypothetical protein af1432"/>
    <property type="match status" value="1"/>
</dbReference>
<gene>
    <name evidence="2" type="ORF">HHL11_33315</name>
</gene>
<protein>
    <submittedName>
        <fullName evidence="2">HDOD domain-containing protein</fullName>
    </submittedName>
</protein>
<dbReference type="PANTHER" id="PTHR33525">
    <property type="match status" value="1"/>
</dbReference>
<dbReference type="InterPro" id="IPR052340">
    <property type="entry name" value="RNase_Y/CdgJ"/>
</dbReference>
<dbReference type="InterPro" id="IPR013976">
    <property type="entry name" value="HDOD"/>
</dbReference>
<dbReference type="EMBL" id="JABBFX010000006">
    <property type="protein sequence ID" value="NML48663.1"/>
    <property type="molecule type" value="Genomic_DNA"/>
</dbReference>
<name>A0A848HJG3_9BURK</name>
<sequence length="405" mass="43414">MDLSLPPASPATAEGFLRRPLLDAHGALQGYELASAGGRQTARALLQQADLPQLAKHRLLVLPATPACLDDLPLDQLPPEHLVLLVDTPAGDDPAEIERLLPVLAALRARKVRLAFGMTALKKAYSGWLGLAHYIRVDLAALAPQRLDMVVSFITRQTPAEAIATGVHHAEQVEQLRALGVTLFQGDWFSRPSAKAKGVIQPSQGVLIEMINLLQRGADAHEIAPLIKRDPSLSFNLLRVINAASNGFAFEVTSLQHAVMLLGNKRLLRWAAALMAQARAPGAAPALAPVALTRGRLMELLARELLSPQDCDNAFVTGVFSLLDALLDMPMADALGSLALPEPVADVLLRGQGLLAPFLVLTIACENHDDAAFARAAEELHLTGAQINWAHLQALAWADEVSTGW</sequence>
<evidence type="ECO:0000259" key="1">
    <source>
        <dbReference type="PROSITE" id="PS51833"/>
    </source>
</evidence>
<dbReference type="PANTHER" id="PTHR33525:SF4">
    <property type="entry name" value="CYCLIC DI-GMP PHOSPHODIESTERASE CDGJ"/>
    <property type="match status" value="1"/>
</dbReference>
<organism evidence="2 3">
    <name type="scientific">Ramlibacter agri</name>
    <dbReference type="NCBI Taxonomy" id="2728837"/>
    <lineage>
        <taxon>Bacteria</taxon>
        <taxon>Pseudomonadati</taxon>
        <taxon>Pseudomonadota</taxon>
        <taxon>Betaproteobacteria</taxon>
        <taxon>Burkholderiales</taxon>
        <taxon>Comamonadaceae</taxon>
        <taxon>Ramlibacter</taxon>
    </lineage>
</organism>
<dbReference type="PROSITE" id="PS51833">
    <property type="entry name" value="HDOD"/>
    <property type="match status" value="1"/>
</dbReference>
<dbReference type="RefSeq" id="WP_169422993.1">
    <property type="nucleotide sequence ID" value="NZ_JABBFX010000006.1"/>
</dbReference>
<dbReference type="Proteomes" id="UP000541185">
    <property type="component" value="Unassembled WGS sequence"/>
</dbReference>
<accession>A0A848HJG3</accession>
<dbReference type="SUPFAM" id="SSF109604">
    <property type="entry name" value="HD-domain/PDEase-like"/>
    <property type="match status" value="1"/>
</dbReference>
<reference evidence="2 3" key="1">
    <citation type="submission" date="2020-04" db="EMBL/GenBank/DDBJ databases">
        <title>Ramlibacter sp. G-1-2-2 isolated from soil.</title>
        <authorList>
            <person name="Dahal R.H."/>
        </authorList>
    </citation>
    <scope>NUCLEOTIDE SEQUENCE [LARGE SCALE GENOMIC DNA]</scope>
    <source>
        <strain evidence="2 3">G-1-2-2</strain>
    </source>
</reference>
<dbReference type="AlphaFoldDB" id="A0A848HJG3"/>
<keyword evidence="3" id="KW-1185">Reference proteome</keyword>
<dbReference type="Pfam" id="PF08668">
    <property type="entry name" value="HDOD"/>
    <property type="match status" value="1"/>
</dbReference>
<dbReference type="Gene3D" id="3.20.20.450">
    <property type="entry name" value="EAL domain"/>
    <property type="match status" value="1"/>
</dbReference>
<feature type="domain" description="HDOD" evidence="1">
    <location>
        <begin position="200"/>
        <end position="396"/>
    </location>
</feature>
<evidence type="ECO:0000313" key="3">
    <source>
        <dbReference type="Proteomes" id="UP000541185"/>
    </source>
</evidence>
<evidence type="ECO:0000313" key="2">
    <source>
        <dbReference type="EMBL" id="NML48663.1"/>
    </source>
</evidence>